<evidence type="ECO:0000313" key="3">
    <source>
        <dbReference type="Proteomes" id="UP001346149"/>
    </source>
</evidence>
<sequence>MILRNSRRRRSAGVRVRCRWEPSGEAPRPIGAFMEETDGDRLPAREGHRVPARELLASDRPWRHKALQRPPRRVPQLQALRLGICKNGILFTGTVPAFIPHISFSTFSDQ</sequence>
<evidence type="ECO:0000313" key="2">
    <source>
        <dbReference type="EMBL" id="KAK4794289.1"/>
    </source>
</evidence>
<dbReference type="AlphaFoldDB" id="A0AAN7LXQ7"/>
<name>A0AAN7LXQ7_TRANT</name>
<proteinExistence type="predicted"/>
<comment type="caution">
    <text evidence="2">The sequence shown here is derived from an EMBL/GenBank/DDBJ whole genome shotgun (WGS) entry which is preliminary data.</text>
</comment>
<dbReference type="Proteomes" id="UP001346149">
    <property type="component" value="Unassembled WGS sequence"/>
</dbReference>
<keyword evidence="3" id="KW-1185">Reference proteome</keyword>
<dbReference type="EMBL" id="JAXQNO010000007">
    <property type="protein sequence ID" value="KAK4794289.1"/>
    <property type="molecule type" value="Genomic_DNA"/>
</dbReference>
<reference evidence="2 3" key="1">
    <citation type="journal article" date="2023" name="Hortic Res">
        <title>Pangenome of water caltrop reveals structural variations and asymmetric subgenome divergence after allopolyploidization.</title>
        <authorList>
            <person name="Zhang X."/>
            <person name="Chen Y."/>
            <person name="Wang L."/>
            <person name="Yuan Y."/>
            <person name="Fang M."/>
            <person name="Shi L."/>
            <person name="Lu R."/>
            <person name="Comes H.P."/>
            <person name="Ma Y."/>
            <person name="Chen Y."/>
            <person name="Huang G."/>
            <person name="Zhou Y."/>
            <person name="Zheng Z."/>
            <person name="Qiu Y."/>
        </authorList>
    </citation>
    <scope>NUCLEOTIDE SEQUENCE [LARGE SCALE GENOMIC DNA]</scope>
    <source>
        <strain evidence="2">F231</strain>
    </source>
</reference>
<protein>
    <submittedName>
        <fullName evidence="2">Uncharacterized protein</fullName>
    </submittedName>
</protein>
<accession>A0AAN7LXQ7</accession>
<evidence type="ECO:0000256" key="1">
    <source>
        <dbReference type="SAM" id="MobiDB-lite"/>
    </source>
</evidence>
<organism evidence="2 3">
    <name type="scientific">Trapa natans</name>
    <name type="common">Water chestnut</name>
    <dbReference type="NCBI Taxonomy" id="22666"/>
    <lineage>
        <taxon>Eukaryota</taxon>
        <taxon>Viridiplantae</taxon>
        <taxon>Streptophyta</taxon>
        <taxon>Embryophyta</taxon>
        <taxon>Tracheophyta</taxon>
        <taxon>Spermatophyta</taxon>
        <taxon>Magnoliopsida</taxon>
        <taxon>eudicotyledons</taxon>
        <taxon>Gunneridae</taxon>
        <taxon>Pentapetalae</taxon>
        <taxon>rosids</taxon>
        <taxon>malvids</taxon>
        <taxon>Myrtales</taxon>
        <taxon>Lythraceae</taxon>
        <taxon>Trapa</taxon>
    </lineage>
</organism>
<feature type="compositionally biased region" description="Basic and acidic residues" evidence="1">
    <location>
        <begin position="39"/>
        <end position="48"/>
    </location>
</feature>
<feature type="region of interest" description="Disordered" evidence="1">
    <location>
        <begin position="27"/>
        <end position="48"/>
    </location>
</feature>
<gene>
    <name evidence="2" type="ORF">SAY86_012283</name>
</gene>